<sequence length="40" mass="4480">MTKRQRGNKEAKKPKQVRPPPVLVSASSLTRPTPERPKGK</sequence>
<comment type="caution">
    <text evidence="2">The sequence shown here is derived from an EMBL/GenBank/DDBJ whole genome shotgun (WGS) entry which is preliminary data.</text>
</comment>
<evidence type="ECO:0000313" key="2">
    <source>
        <dbReference type="EMBL" id="MDZ5456823.1"/>
    </source>
</evidence>
<gene>
    <name evidence="2" type="ORF">SM757_09590</name>
</gene>
<dbReference type="RefSeq" id="WP_322465261.1">
    <property type="nucleotide sequence ID" value="NZ_JAXOJX010000012.1"/>
</dbReference>
<feature type="region of interest" description="Disordered" evidence="1">
    <location>
        <begin position="1"/>
        <end position="40"/>
    </location>
</feature>
<proteinExistence type="predicted"/>
<evidence type="ECO:0000313" key="3">
    <source>
        <dbReference type="Proteomes" id="UP001293718"/>
    </source>
</evidence>
<name>A0ABU5ICH1_9BURK</name>
<dbReference type="Proteomes" id="UP001293718">
    <property type="component" value="Unassembled WGS sequence"/>
</dbReference>
<evidence type="ECO:0000256" key="1">
    <source>
        <dbReference type="SAM" id="MobiDB-lite"/>
    </source>
</evidence>
<keyword evidence="3" id="KW-1185">Reference proteome</keyword>
<reference evidence="2 3" key="1">
    <citation type="submission" date="2023-11" db="EMBL/GenBank/DDBJ databases">
        <title>Draft genome of Azohydromonas lata strain H1 (DSM1123), a polyhydroxyalkanoate producer.</title>
        <authorList>
            <person name="Traversa D."/>
            <person name="D'Addabbo P."/>
            <person name="Pazzani C."/>
            <person name="Manzari C."/>
            <person name="Chiara M."/>
            <person name="Scrascia M."/>
        </authorList>
    </citation>
    <scope>NUCLEOTIDE SEQUENCE [LARGE SCALE GENOMIC DNA]</scope>
    <source>
        <strain evidence="2 3">H1</strain>
    </source>
</reference>
<protein>
    <submittedName>
        <fullName evidence="2">Uncharacterized protein</fullName>
    </submittedName>
</protein>
<dbReference type="EMBL" id="JAXOJX010000012">
    <property type="protein sequence ID" value="MDZ5456823.1"/>
    <property type="molecule type" value="Genomic_DNA"/>
</dbReference>
<accession>A0ABU5ICH1</accession>
<organism evidence="2 3">
    <name type="scientific">Azohydromonas lata</name>
    <dbReference type="NCBI Taxonomy" id="45677"/>
    <lineage>
        <taxon>Bacteria</taxon>
        <taxon>Pseudomonadati</taxon>
        <taxon>Pseudomonadota</taxon>
        <taxon>Betaproteobacteria</taxon>
        <taxon>Burkholderiales</taxon>
        <taxon>Sphaerotilaceae</taxon>
        <taxon>Azohydromonas</taxon>
    </lineage>
</organism>